<dbReference type="EMBL" id="BK014810">
    <property type="protein sequence ID" value="DAD76818.1"/>
    <property type="molecule type" value="Genomic_DNA"/>
</dbReference>
<name>A0A8S5M3K1_9CAUD</name>
<reference evidence="1" key="1">
    <citation type="journal article" date="2021" name="Proc. Natl. Acad. Sci. U.S.A.">
        <title>A Catalog of Tens of Thousands of Viruses from Human Metagenomes Reveals Hidden Associations with Chronic Diseases.</title>
        <authorList>
            <person name="Tisza M.J."/>
            <person name="Buck C.B."/>
        </authorList>
    </citation>
    <scope>NUCLEOTIDE SEQUENCE</scope>
    <source>
        <strain evidence="1">Ctz7e2</strain>
    </source>
</reference>
<evidence type="ECO:0000313" key="1">
    <source>
        <dbReference type="EMBL" id="DAD76818.1"/>
    </source>
</evidence>
<organism evidence="1">
    <name type="scientific">Siphoviridae sp. ctz7e2</name>
    <dbReference type="NCBI Taxonomy" id="2826526"/>
    <lineage>
        <taxon>Viruses</taxon>
        <taxon>Duplodnaviria</taxon>
        <taxon>Heunggongvirae</taxon>
        <taxon>Uroviricota</taxon>
        <taxon>Caudoviricetes</taxon>
    </lineage>
</organism>
<protein>
    <submittedName>
        <fullName evidence="1">Tail completion protein</fullName>
    </submittedName>
</protein>
<accession>A0A8S5M3K1</accession>
<sequence>MTAPDFIEALRAHLEATVGVPCFAQRPSPRPDRFLCVERVGGLAHLSTDHPRVTVEAWAGTKKDAHDLIQQARDHLVRHLPPVVGGIRIVRHQEVAGPSYEPPGQAGAYRWRATYAIKHQLTQEQP</sequence>
<proteinExistence type="predicted"/>